<accession>A0ABS4X532</accession>
<reference evidence="1 2" key="1">
    <citation type="submission" date="2021-03" db="EMBL/GenBank/DDBJ databases">
        <title>Sequencing the genomes of 1000 actinobacteria strains.</title>
        <authorList>
            <person name="Klenk H.-P."/>
        </authorList>
    </citation>
    <scope>NUCLEOTIDE SEQUENCE [LARGE SCALE GENOMIC DNA]</scope>
    <source>
        <strain evidence="1 2">DSM 14566</strain>
    </source>
</reference>
<protein>
    <submittedName>
        <fullName evidence="1">Uncharacterized protein</fullName>
    </submittedName>
</protein>
<dbReference type="RefSeq" id="WP_209904362.1">
    <property type="nucleotide sequence ID" value="NZ_BAAAJW010000009.1"/>
</dbReference>
<organism evidence="1 2">
    <name type="scientific">Brachybacterium sacelli</name>
    <dbReference type="NCBI Taxonomy" id="173364"/>
    <lineage>
        <taxon>Bacteria</taxon>
        <taxon>Bacillati</taxon>
        <taxon>Actinomycetota</taxon>
        <taxon>Actinomycetes</taxon>
        <taxon>Micrococcales</taxon>
        <taxon>Dermabacteraceae</taxon>
        <taxon>Brachybacterium</taxon>
    </lineage>
</organism>
<evidence type="ECO:0000313" key="1">
    <source>
        <dbReference type="EMBL" id="MBP2383572.1"/>
    </source>
</evidence>
<dbReference type="Pfam" id="PF21853">
    <property type="entry name" value="DUF6912"/>
    <property type="match status" value="1"/>
</dbReference>
<comment type="caution">
    <text evidence="1">The sequence shown here is derived from an EMBL/GenBank/DDBJ whole genome shotgun (WGS) entry which is preliminary data.</text>
</comment>
<proteinExistence type="predicted"/>
<keyword evidence="2" id="KW-1185">Reference proteome</keyword>
<gene>
    <name evidence="1" type="ORF">JOF43_003561</name>
</gene>
<name>A0ABS4X532_9MICO</name>
<dbReference type="EMBL" id="JAGIOD010000002">
    <property type="protein sequence ID" value="MBP2383572.1"/>
    <property type="molecule type" value="Genomic_DNA"/>
</dbReference>
<sequence>MRIYLPLTTEDRAALESSAPGLELAAGRAVWGVHAEARADRSEEDEEDLEYDALQDAAHISLLAGPADRRALVIAADVLDAALEIAGDNGGAFGLVTGGATRARVASFHVTELDAAAAAADDTDPALLWFDASEGPDALTYVDGVTET</sequence>
<evidence type="ECO:0000313" key="2">
    <source>
        <dbReference type="Proteomes" id="UP001519290"/>
    </source>
</evidence>
<dbReference type="InterPro" id="IPR054206">
    <property type="entry name" value="DUF6912"/>
</dbReference>
<dbReference type="Proteomes" id="UP001519290">
    <property type="component" value="Unassembled WGS sequence"/>
</dbReference>